<organism evidence="2 3">
    <name type="scientific">Sphingomonas paeninsulae</name>
    <dbReference type="NCBI Taxonomy" id="2319844"/>
    <lineage>
        <taxon>Bacteria</taxon>
        <taxon>Pseudomonadati</taxon>
        <taxon>Pseudomonadota</taxon>
        <taxon>Alphaproteobacteria</taxon>
        <taxon>Sphingomonadales</taxon>
        <taxon>Sphingomonadaceae</taxon>
        <taxon>Sphingomonas</taxon>
    </lineage>
</organism>
<sequence length="93" mass="10007">MPDNVTLTATVKNKQIYAIDLIGNRAAAQAFNECTAFITAQKRPGMRNGPKLDMENGPPPPVRASPENSSSDEPILTLPDAAQHIPSLPLSRQ</sequence>
<protein>
    <submittedName>
        <fullName evidence="2">Uncharacterized protein</fullName>
    </submittedName>
</protein>
<dbReference type="AlphaFoldDB" id="A0A494T5I5"/>
<dbReference type="KEGG" id="spha:D3Y57_00665"/>
<dbReference type="GeneID" id="39491083"/>
<geneLocation type="plasmid" evidence="2">
    <name>unnamed2</name>
</geneLocation>
<dbReference type="EMBL" id="CP032827">
    <property type="protein sequence ID" value="AYJ84649.1"/>
    <property type="molecule type" value="Genomic_DNA"/>
</dbReference>
<evidence type="ECO:0000313" key="2">
    <source>
        <dbReference type="EMBL" id="AYJ84649.1"/>
    </source>
</evidence>
<dbReference type="OrthoDB" id="5289041at2"/>
<dbReference type="Proteomes" id="UP000276254">
    <property type="component" value="Plasmid unnamed2"/>
</dbReference>
<accession>A0A494T5I5</accession>
<name>A0A494T5I5_SPHPE</name>
<feature type="region of interest" description="Disordered" evidence="1">
    <location>
        <begin position="42"/>
        <end position="93"/>
    </location>
</feature>
<evidence type="ECO:0000256" key="1">
    <source>
        <dbReference type="SAM" id="MobiDB-lite"/>
    </source>
</evidence>
<evidence type="ECO:0000313" key="3">
    <source>
        <dbReference type="Proteomes" id="UP000276254"/>
    </source>
</evidence>
<proteinExistence type="predicted"/>
<keyword evidence="3" id="KW-1185">Reference proteome</keyword>
<dbReference type="RefSeq" id="WP_121150418.1">
    <property type="nucleotide sequence ID" value="NZ_CP032827.1"/>
</dbReference>
<reference evidence="2 3" key="1">
    <citation type="submission" date="2018-09" db="EMBL/GenBank/DDBJ databases">
        <title>Sphingomonas peninsula sp. nov., isolated from fildes peninsula, Antarctic soil.</title>
        <authorList>
            <person name="Yingchao G."/>
        </authorList>
    </citation>
    <scope>NUCLEOTIDE SEQUENCE [LARGE SCALE GENOMIC DNA]</scope>
    <source>
        <strain evidence="2 3">YZ-8</strain>
        <plasmid evidence="2 3">unnamed2</plasmid>
    </source>
</reference>
<gene>
    <name evidence="2" type="ORF">D3Y57_00665</name>
</gene>
<keyword evidence="2" id="KW-0614">Plasmid</keyword>